<protein>
    <submittedName>
        <fullName evidence="2">Uncharacterized protein</fullName>
    </submittedName>
</protein>
<sequence>MVQRAGEFPVGCPGRIQLASLSKERQGSFAELAAFEAAALVLPASVDSAHWYSGWKILQDYPGSTPDSLRTQASELEGLYAQAVLRRSKGAQTQEQALEGEAPVTAKMPGRRGPRSASRPVTTLAAS</sequence>
<dbReference type="EMBL" id="BMTP01000030">
    <property type="protein sequence ID" value="GGU67092.1"/>
    <property type="molecule type" value="Genomic_DNA"/>
</dbReference>
<reference evidence="2" key="1">
    <citation type="journal article" date="2014" name="Int. J. Syst. Evol. Microbiol.">
        <title>Complete genome sequence of Corynebacterium casei LMG S-19264T (=DSM 44701T), isolated from a smear-ripened cheese.</title>
        <authorList>
            <consortium name="US DOE Joint Genome Institute (JGI-PGF)"/>
            <person name="Walter F."/>
            <person name="Albersmeier A."/>
            <person name="Kalinowski J."/>
            <person name="Ruckert C."/>
        </authorList>
    </citation>
    <scope>NUCLEOTIDE SEQUENCE</scope>
    <source>
        <strain evidence="2">JCM 4391</strain>
    </source>
</reference>
<reference evidence="2" key="2">
    <citation type="submission" date="2020-09" db="EMBL/GenBank/DDBJ databases">
        <authorList>
            <person name="Sun Q."/>
            <person name="Ohkuma M."/>
        </authorList>
    </citation>
    <scope>NUCLEOTIDE SEQUENCE</scope>
    <source>
        <strain evidence="2">JCM 4391</strain>
    </source>
</reference>
<dbReference type="RefSeq" id="WP_189554802.1">
    <property type="nucleotide sequence ID" value="NZ_BMTP01000030.1"/>
</dbReference>
<feature type="region of interest" description="Disordered" evidence="1">
    <location>
        <begin position="90"/>
        <end position="127"/>
    </location>
</feature>
<keyword evidence="3" id="KW-1185">Reference proteome</keyword>
<name>A0A918I3M7_9ACTN</name>
<comment type="caution">
    <text evidence="2">The sequence shown here is derived from an EMBL/GenBank/DDBJ whole genome shotgun (WGS) entry which is preliminary data.</text>
</comment>
<accession>A0A918I3M7</accession>
<dbReference type="AlphaFoldDB" id="A0A918I3M7"/>
<dbReference type="Proteomes" id="UP000636661">
    <property type="component" value="Unassembled WGS sequence"/>
</dbReference>
<evidence type="ECO:0000256" key="1">
    <source>
        <dbReference type="SAM" id="MobiDB-lite"/>
    </source>
</evidence>
<evidence type="ECO:0000313" key="3">
    <source>
        <dbReference type="Proteomes" id="UP000636661"/>
    </source>
</evidence>
<proteinExistence type="predicted"/>
<organism evidence="2 3">
    <name type="scientific">Streptomyces lavendofoliae</name>
    <dbReference type="NCBI Taxonomy" id="67314"/>
    <lineage>
        <taxon>Bacteria</taxon>
        <taxon>Bacillati</taxon>
        <taxon>Actinomycetota</taxon>
        <taxon>Actinomycetes</taxon>
        <taxon>Kitasatosporales</taxon>
        <taxon>Streptomycetaceae</taxon>
        <taxon>Streptomyces</taxon>
    </lineage>
</organism>
<gene>
    <name evidence="2" type="ORF">GCM10010274_64510</name>
</gene>
<evidence type="ECO:0000313" key="2">
    <source>
        <dbReference type="EMBL" id="GGU67092.1"/>
    </source>
</evidence>